<dbReference type="EMBL" id="JAVRHY010000006">
    <property type="protein sequence ID" value="MDT0618593.1"/>
    <property type="molecule type" value="Genomic_DNA"/>
</dbReference>
<evidence type="ECO:0000256" key="1">
    <source>
        <dbReference type="SAM" id="Phobius"/>
    </source>
</evidence>
<organism evidence="2 3">
    <name type="scientific">Spectribacter acetivorans</name>
    <dbReference type="NCBI Taxonomy" id="3075603"/>
    <lineage>
        <taxon>Bacteria</taxon>
        <taxon>Pseudomonadati</taxon>
        <taxon>Pseudomonadota</taxon>
        <taxon>Gammaproteobacteria</taxon>
        <taxon>Salinisphaerales</taxon>
        <taxon>Salinisphaeraceae</taxon>
        <taxon>Spectribacter</taxon>
    </lineage>
</organism>
<protein>
    <recommendedName>
        <fullName evidence="4">Secreted protein</fullName>
    </recommendedName>
</protein>
<evidence type="ECO:0000313" key="2">
    <source>
        <dbReference type="EMBL" id="MDT0618593.1"/>
    </source>
</evidence>
<keyword evidence="3" id="KW-1185">Reference proteome</keyword>
<feature type="transmembrane region" description="Helical" evidence="1">
    <location>
        <begin position="15"/>
        <end position="32"/>
    </location>
</feature>
<dbReference type="Proteomes" id="UP001259982">
    <property type="component" value="Unassembled WGS sequence"/>
</dbReference>
<evidence type="ECO:0000313" key="3">
    <source>
        <dbReference type="Proteomes" id="UP001259982"/>
    </source>
</evidence>
<gene>
    <name evidence="2" type="ORF">RM531_08885</name>
</gene>
<dbReference type="RefSeq" id="WP_311658737.1">
    <property type="nucleotide sequence ID" value="NZ_JAVRHY010000006.1"/>
</dbReference>
<evidence type="ECO:0008006" key="4">
    <source>
        <dbReference type="Google" id="ProtNLM"/>
    </source>
</evidence>
<keyword evidence="1" id="KW-0472">Membrane</keyword>
<name>A0ABU3B7Z3_9GAMM</name>
<proteinExistence type="predicted"/>
<keyword evidence="1" id="KW-1133">Transmembrane helix</keyword>
<accession>A0ABU3B7Z3</accession>
<comment type="caution">
    <text evidence="2">The sequence shown here is derived from an EMBL/GenBank/DDBJ whole genome shotgun (WGS) entry which is preliminary data.</text>
</comment>
<reference evidence="2 3" key="1">
    <citation type="submission" date="2023-09" db="EMBL/GenBank/DDBJ databases">
        <authorList>
            <person name="Rey-Velasco X."/>
        </authorList>
    </citation>
    <scope>NUCLEOTIDE SEQUENCE [LARGE SCALE GENOMIC DNA]</scope>
    <source>
        <strain evidence="2 3">P385</strain>
    </source>
</reference>
<keyword evidence="1" id="KW-0812">Transmembrane</keyword>
<sequence length="170" mass="19112">MPADFPSFLMHRNHLRQVIVIISVMALLYAVFCPCVPHQNPYIEDNKGGYGQYKRMHIALIRPQSRVHRMKGCRDNSCVIEKPTGMATNGGCRCRPWQLQAEIVRLQSENSKLKSLGIELAHDAIAIAEATYAGRHAYPSYQRRYDRDTAAASEMLAIARPSSDIDDVPA</sequence>